<dbReference type="InterPro" id="IPR000801">
    <property type="entry name" value="Esterase-like"/>
</dbReference>
<dbReference type="Pfam" id="PF00756">
    <property type="entry name" value="Esterase"/>
    <property type="match status" value="1"/>
</dbReference>
<comment type="caution">
    <text evidence="1">The sequence shown here is derived from an EMBL/GenBank/DDBJ whole genome shotgun (WGS) entry which is preliminary data.</text>
</comment>
<reference evidence="2" key="1">
    <citation type="journal article" date="2019" name="Int. J. Syst. Evol. Microbiol.">
        <title>The Global Catalogue of Microorganisms (GCM) 10K type strain sequencing project: providing services to taxonomists for standard genome sequencing and annotation.</title>
        <authorList>
            <consortium name="The Broad Institute Genomics Platform"/>
            <consortium name="The Broad Institute Genome Sequencing Center for Infectious Disease"/>
            <person name="Wu L."/>
            <person name="Ma J."/>
        </authorList>
    </citation>
    <scope>NUCLEOTIDE SEQUENCE [LARGE SCALE GENOMIC DNA]</scope>
    <source>
        <strain evidence="2">DT92</strain>
    </source>
</reference>
<dbReference type="SUPFAM" id="SSF53474">
    <property type="entry name" value="alpha/beta-Hydrolases"/>
    <property type="match status" value="1"/>
</dbReference>
<evidence type="ECO:0000313" key="2">
    <source>
        <dbReference type="Proteomes" id="UP001597344"/>
    </source>
</evidence>
<dbReference type="PANTHER" id="PTHR48098">
    <property type="entry name" value="ENTEROCHELIN ESTERASE-RELATED"/>
    <property type="match status" value="1"/>
</dbReference>
<dbReference type="Gene3D" id="3.40.50.1820">
    <property type="entry name" value="alpha/beta hydrolase"/>
    <property type="match status" value="1"/>
</dbReference>
<protein>
    <submittedName>
        <fullName evidence="1">Alpha/beta hydrolase-fold protein</fullName>
    </submittedName>
</protein>
<keyword evidence="2" id="KW-1185">Reference proteome</keyword>
<dbReference type="Pfam" id="PF14559">
    <property type="entry name" value="TPR_19"/>
    <property type="match status" value="1"/>
</dbReference>
<proteinExistence type="predicted"/>
<dbReference type="SMART" id="SM00028">
    <property type="entry name" value="TPR"/>
    <property type="match status" value="2"/>
</dbReference>
<gene>
    <name evidence="1" type="ORF">ACFSJT_03550</name>
</gene>
<keyword evidence="1" id="KW-0378">Hydrolase</keyword>
<dbReference type="InterPro" id="IPR029058">
    <property type="entry name" value="AB_hydrolase_fold"/>
</dbReference>
<sequence length="432" mass="49226">MLPKHTLSSIILMLIMIQGITAQTNGISNKSSKTKSTPLAFIQQHTLTSKFLEQEVAIDIYLPKTYAEDSNLHTYPLIVLLENEFFYQITGVVKHLSSVSSMPEAIVVGFPKGFEKFYAPKVYTNNSNFWPKSWKQMPFDGAPDKFVDFFKEELFKYMSEQYRIADYKMIVGTSPTSAFPLHAFCKAPKLFQAHVAIAAGDILGMGYQPGETFIDAIIESINNNQGYKAHLYITSADDDADYDATIGKNLEELERQMSAFTTSNLKLKAEVFPNESHYGVVLPAFISAMETFFPKERWNPDFRDFEKEPGNMLTSMDTYYHELSEEYGYTILPKAERWNSGNSLQASANRLLRQKRYEESIQVYRRLVTYRPKSAQAHSMLASALEANNNLEEALVIHKKAIALAKQYDNGHLQYYTEHMKEIASKIEGSKE</sequence>
<dbReference type="InterPro" id="IPR050583">
    <property type="entry name" value="Mycobacterial_A85_antigen"/>
</dbReference>
<dbReference type="Gene3D" id="1.25.40.10">
    <property type="entry name" value="Tetratricopeptide repeat domain"/>
    <property type="match status" value="1"/>
</dbReference>
<dbReference type="GO" id="GO:0016787">
    <property type="term" value="F:hydrolase activity"/>
    <property type="evidence" value="ECO:0007669"/>
    <property type="project" value="UniProtKB-KW"/>
</dbReference>
<dbReference type="EMBL" id="JBHUHY010000002">
    <property type="protein sequence ID" value="MFD2185853.1"/>
    <property type="molecule type" value="Genomic_DNA"/>
</dbReference>
<dbReference type="PANTHER" id="PTHR48098:SF6">
    <property type="entry name" value="FERRI-BACILLIBACTIN ESTERASE BESA"/>
    <property type="match status" value="1"/>
</dbReference>
<evidence type="ECO:0000313" key="1">
    <source>
        <dbReference type="EMBL" id="MFD2185853.1"/>
    </source>
</evidence>
<name>A0ABW5AS87_9FLAO</name>
<dbReference type="InterPro" id="IPR019734">
    <property type="entry name" value="TPR_rpt"/>
</dbReference>
<dbReference type="RefSeq" id="WP_378318821.1">
    <property type="nucleotide sequence ID" value="NZ_JBHUHY010000002.1"/>
</dbReference>
<dbReference type="Proteomes" id="UP001597344">
    <property type="component" value="Unassembled WGS sequence"/>
</dbReference>
<dbReference type="SUPFAM" id="SSF48452">
    <property type="entry name" value="TPR-like"/>
    <property type="match status" value="1"/>
</dbReference>
<dbReference type="InterPro" id="IPR011990">
    <property type="entry name" value="TPR-like_helical_dom_sf"/>
</dbReference>
<accession>A0ABW5AS87</accession>
<organism evidence="1 2">
    <name type="scientific">Aquimarina celericrescens</name>
    <dbReference type="NCBI Taxonomy" id="1964542"/>
    <lineage>
        <taxon>Bacteria</taxon>
        <taxon>Pseudomonadati</taxon>
        <taxon>Bacteroidota</taxon>
        <taxon>Flavobacteriia</taxon>
        <taxon>Flavobacteriales</taxon>
        <taxon>Flavobacteriaceae</taxon>
        <taxon>Aquimarina</taxon>
    </lineage>
</organism>